<sequence length="70" mass="7947">MAQIWPTLRRIKTALTIRCLRCGNRAIWSREKAIVNLGGHTMPHEIRGKLRCSRCGARGCQDLIDVDAQM</sequence>
<dbReference type="EMBL" id="PJRS01000010">
    <property type="protein sequence ID" value="PLR28170.1"/>
    <property type="molecule type" value="Genomic_DNA"/>
</dbReference>
<name>A0A2N5DQ29_9CAUL</name>
<evidence type="ECO:0000313" key="1">
    <source>
        <dbReference type="EMBL" id="PLR28170.1"/>
    </source>
</evidence>
<proteinExistence type="predicted"/>
<keyword evidence="2" id="KW-1185">Reference proteome</keyword>
<protein>
    <submittedName>
        <fullName evidence="1">Uncharacterized protein</fullName>
    </submittedName>
</protein>
<organism evidence="1 2">
    <name type="scientific">Caulobacter zeae</name>
    <dbReference type="NCBI Taxonomy" id="2055137"/>
    <lineage>
        <taxon>Bacteria</taxon>
        <taxon>Pseudomonadati</taxon>
        <taxon>Pseudomonadota</taxon>
        <taxon>Alphaproteobacteria</taxon>
        <taxon>Caulobacterales</taxon>
        <taxon>Caulobacteraceae</taxon>
        <taxon>Caulobacter</taxon>
    </lineage>
</organism>
<dbReference type="AlphaFoldDB" id="A0A2N5DQ29"/>
<evidence type="ECO:0000313" key="2">
    <source>
        <dbReference type="Proteomes" id="UP000234479"/>
    </source>
</evidence>
<comment type="caution">
    <text evidence="1">The sequence shown here is derived from an EMBL/GenBank/DDBJ whole genome shotgun (WGS) entry which is preliminary data.</text>
</comment>
<reference evidence="1 2" key="1">
    <citation type="submission" date="2017-12" db="EMBL/GenBank/DDBJ databases">
        <title>The genome sequence of Caulobacter sp. 410.</title>
        <authorList>
            <person name="Gao J."/>
            <person name="Mao X."/>
            <person name="Sun J."/>
        </authorList>
    </citation>
    <scope>NUCLEOTIDE SEQUENCE [LARGE SCALE GENOMIC DNA]</scope>
    <source>
        <strain evidence="1 2">410</strain>
    </source>
</reference>
<gene>
    <name evidence="1" type="ORF">SGCZBJ_03945</name>
</gene>
<accession>A0A2N5DQ29</accession>
<dbReference type="Proteomes" id="UP000234479">
    <property type="component" value="Unassembled WGS sequence"/>
</dbReference>